<dbReference type="STRING" id="41997.RV16_GL000850"/>
<dbReference type="PANTHER" id="PTHR30411">
    <property type="entry name" value="CYTOPLASMIC PROTEIN"/>
    <property type="match status" value="1"/>
</dbReference>
<dbReference type="Pfam" id="PF04073">
    <property type="entry name" value="tRNA_edit"/>
    <property type="match status" value="1"/>
</dbReference>
<keyword evidence="4" id="KW-1185">Reference proteome</keyword>
<dbReference type="Proteomes" id="UP000014136">
    <property type="component" value="Unassembled WGS sequence"/>
</dbReference>
<dbReference type="CDD" id="cd04333">
    <property type="entry name" value="ProX_deacylase"/>
    <property type="match status" value="1"/>
</dbReference>
<dbReference type="RefSeq" id="WP_016175017.1">
    <property type="nucleotide sequence ID" value="NZ_KE136389.1"/>
</dbReference>
<dbReference type="PATRIC" id="fig|1139996.3.peg.1199"/>
<accession>S0NY01</accession>
<gene>
    <name evidence="3" type="ORF">OMQ_01220</name>
</gene>
<dbReference type="InterPro" id="IPR036754">
    <property type="entry name" value="YbaK/aa-tRNA-synt-asso_dom_sf"/>
</dbReference>
<dbReference type="PANTHER" id="PTHR30411:SF1">
    <property type="entry name" value="CYTOPLASMIC PROTEIN"/>
    <property type="match status" value="1"/>
</dbReference>
<protein>
    <recommendedName>
        <fullName evidence="2">YbaK/aminoacyl-tRNA synthetase-associated domain-containing protein</fullName>
    </recommendedName>
</protein>
<name>S0NY01_9ENTE</name>
<reference evidence="3 4" key="1">
    <citation type="submission" date="2013-03" db="EMBL/GenBank/DDBJ databases">
        <title>The Genome Sequence of Enterococcus saccharolyticus ATCC_43076 (Illumina only assembly).</title>
        <authorList>
            <consortium name="The Broad Institute Genomics Platform"/>
            <consortium name="The Broad Institute Genome Sequencing Center for Infectious Disease"/>
            <person name="Earl A."/>
            <person name="Russ C."/>
            <person name="Gilmore M."/>
            <person name="Surin D."/>
            <person name="Walker B."/>
            <person name="Young S."/>
            <person name="Zeng Q."/>
            <person name="Gargeya S."/>
            <person name="Fitzgerald M."/>
            <person name="Haas B."/>
            <person name="Abouelleil A."/>
            <person name="Allen A.W."/>
            <person name="Alvarado L."/>
            <person name="Arachchi H.M."/>
            <person name="Berlin A.M."/>
            <person name="Chapman S.B."/>
            <person name="Gainer-Dewar J."/>
            <person name="Goldberg J."/>
            <person name="Griggs A."/>
            <person name="Gujja S."/>
            <person name="Hansen M."/>
            <person name="Howarth C."/>
            <person name="Imamovic A."/>
            <person name="Ireland A."/>
            <person name="Larimer J."/>
            <person name="McCowan C."/>
            <person name="Murphy C."/>
            <person name="Pearson M."/>
            <person name="Poon T.W."/>
            <person name="Priest M."/>
            <person name="Roberts A."/>
            <person name="Saif S."/>
            <person name="Shea T."/>
            <person name="Sisk P."/>
            <person name="Sykes S."/>
            <person name="Wortman J."/>
            <person name="Nusbaum C."/>
            <person name="Birren B."/>
        </authorList>
    </citation>
    <scope>NUCLEOTIDE SEQUENCE [LARGE SCALE GENOMIC DNA]</scope>
    <source>
        <strain evidence="3 4">ATCC 43076</strain>
    </source>
</reference>
<evidence type="ECO:0000313" key="4">
    <source>
        <dbReference type="Proteomes" id="UP000014136"/>
    </source>
</evidence>
<dbReference type="InterPro" id="IPR007214">
    <property type="entry name" value="YbaK/aa-tRNA-synth-assoc-dom"/>
</dbReference>
<dbReference type="EMBL" id="AHYT01000004">
    <property type="protein sequence ID" value="EOT29268.1"/>
    <property type="molecule type" value="Genomic_DNA"/>
</dbReference>
<dbReference type="OrthoDB" id="9798760at2"/>
<proteinExistence type="predicted"/>
<evidence type="ECO:0000256" key="1">
    <source>
        <dbReference type="ARBA" id="ARBA00022917"/>
    </source>
</evidence>
<evidence type="ECO:0000259" key="2">
    <source>
        <dbReference type="Pfam" id="PF04073"/>
    </source>
</evidence>
<dbReference type="AlphaFoldDB" id="S0NY01"/>
<dbReference type="eggNOG" id="COG2606">
    <property type="taxonomic scope" value="Bacteria"/>
</dbReference>
<comment type="caution">
    <text evidence="3">The sequence shown here is derived from an EMBL/GenBank/DDBJ whole genome shotgun (WGS) entry which is preliminary data.</text>
</comment>
<sequence>MSLENVQAYFSTLGLADKIKILENSSATVEDAAHALGCLPEKIAKTMSFAVTEENPILIVMAGDAKVDNKKYKSVFGTRAKMLARDLVEAAIGHQPGGVCPFAINENVAVYLDESLKRFDVVYPAAGNDHSAVELTLDELEKYANVTEWIDVSKGW</sequence>
<dbReference type="HOGENOM" id="CLU_094875_0_3_9"/>
<dbReference type="SUPFAM" id="SSF55826">
    <property type="entry name" value="YbaK/ProRS associated domain"/>
    <property type="match status" value="1"/>
</dbReference>
<keyword evidence="1" id="KW-0648">Protein biosynthesis</keyword>
<dbReference type="GO" id="GO:0002161">
    <property type="term" value="F:aminoacyl-tRNA deacylase activity"/>
    <property type="evidence" value="ECO:0007669"/>
    <property type="project" value="InterPro"/>
</dbReference>
<dbReference type="Gene3D" id="3.90.960.10">
    <property type="entry name" value="YbaK/aminoacyl-tRNA synthetase-associated domain"/>
    <property type="match status" value="1"/>
</dbReference>
<evidence type="ECO:0000313" key="3">
    <source>
        <dbReference type="EMBL" id="EOT29268.1"/>
    </source>
</evidence>
<feature type="domain" description="YbaK/aminoacyl-tRNA synthetase-associated" evidence="2">
    <location>
        <begin position="25"/>
        <end position="142"/>
    </location>
</feature>
<dbReference type="GO" id="GO:0006412">
    <property type="term" value="P:translation"/>
    <property type="evidence" value="ECO:0007669"/>
    <property type="project" value="UniProtKB-KW"/>
</dbReference>
<organism evidence="3 4">
    <name type="scientific">Enterococcus saccharolyticus subsp. saccharolyticus ATCC 43076</name>
    <dbReference type="NCBI Taxonomy" id="1139996"/>
    <lineage>
        <taxon>Bacteria</taxon>
        <taxon>Bacillati</taxon>
        <taxon>Bacillota</taxon>
        <taxon>Bacilli</taxon>
        <taxon>Lactobacillales</taxon>
        <taxon>Enterococcaceae</taxon>
        <taxon>Enterococcus</taxon>
    </lineage>
</organism>